<evidence type="ECO:0000313" key="3">
    <source>
        <dbReference type="Proteomes" id="UP001326613"/>
    </source>
</evidence>
<name>A0ABZ0UT23_9RICK</name>
<dbReference type="SUPFAM" id="SSF53448">
    <property type="entry name" value="Nucleotide-diphospho-sugar transferases"/>
    <property type="match status" value="1"/>
</dbReference>
<dbReference type="Gene3D" id="3.90.550.10">
    <property type="entry name" value="Spore Coat Polysaccharide Biosynthesis Protein SpsA, Chain A"/>
    <property type="match status" value="1"/>
</dbReference>
<dbReference type="InterPro" id="IPR029044">
    <property type="entry name" value="Nucleotide-diphossugar_trans"/>
</dbReference>
<dbReference type="EMBL" id="CP112932">
    <property type="protein sequence ID" value="WPY00671.1"/>
    <property type="molecule type" value="Genomic_DNA"/>
</dbReference>
<reference evidence="2 3" key="1">
    <citation type="submission" date="2022-10" db="EMBL/GenBank/DDBJ databases">
        <title>Host association and intracellularity evolved multiple times independently in the Rickettsiales.</title>
        <authorList>
            <person name="Castelli M."/>
            <person name="Nardi T."/>
            <person name="Gammuto L."/>
            <person name="Bellinzona G."/>
            <person name="Sabaneyeva E."/>
            <person name="Potekhin A."/>
            <person name="Serra V."/>
            <person name="Petroni G."/>
            <person name="Sassera D."/>
        </authorList>
    </citation>
    <scope>NUCLEOTIDE SEQUENCE [LARGE SCALE GENOMIC DNA]</scope>
    <source>
        <strain evidence="2 3">Kr 154-4</strain>
    </source>
</reference>
<organism evidence="2 3">
    <name type="scientific">Candidatus Trichorickettsia mobilis</name>
    <dbReference type="NCBI Taxonomy" id="1346319"/>
    <lineage>
        <taxon>Bacteria</taxon>
        <taxon>Pseudomonadati</taxon>
        <taxon>Pseudomonadota</taxon>
        <taxon>Alphaproteobacteria</taxon>
        <taxon>Rickettsiales</taxon>
        <taxon>Rickettsiaceae</taxon>
        <taxon>Rickettsieae</taxon>
        <taxon>Candidatus Trichorickettsia</taxon>
    </lineage>
</organism>
<feature type="domain" description="Glycosyltransferase 2-like" evidence="1">
    <location>
        <begin position="9"/>
        <end position="67"/>
    </location>
</feature>
<dbReference type="RefSeq" id="WP_323738722.1">
    <property type="nucleotide sequence ID" value="NZ_CP112932.1"/>
</dbReference>
<gene>
    <name evidence="2" type="ORF">Trichorick_00555</name>
</gene>
<evidence type="ECO:0000313" key="2">
    <source>
        <dbReference type="EMBL" id="WPY00671.1"/>
    </source>
</evidence>
<accession>A0ABZ0UT23</accession>
<sequence length="141" mass="16205">MNIISNLAIILCTYNSTKFLTEQLMSFDAQSFSDWSLFVYDDGSTDNTESLIKAHQKSDTIHHINLIGNSSFMARLVRMKKLFNGFFREWNDKNVKALKQNISLFTAENRNKLNLFDGARNKGLFTRLVALKKAGIHRLLI</sequence>
<evidence type="ECO:0000259" key="1">
    <source>
        <dbReference type="Pfam" id="PF00535"/>
    </source>
</evidence>
<keyword evidence="3" id="KW-1185">Reference proteome</keyword>
<dbReference type="Pfam" id="PF00535">
    <property type="entry name" value="Glycos_transf_2"/>
    <property type="match status" value="1"/>
</dbReference>
<protein>
    <submittedName>
        <fullName evidence="2">Glycosyltransferase domain protein</fullName>
    </submittedName>
</protein>
<proteinExistence type="predicted"/>
<dbReference type="Proteomes" id="UP001326613">
    <property type="component" value="Chromosome"/>
</dbReference>
<dbReference type="InterPro" id="IPR001173">
    <property type="entry name" value="Glyco_trans_2-like"/>
</dbReference>